<dbReference type="RefSeq" id="WP_215235700.1">
    <property type="nucleotide sequence ID" value="NZ_CAJRAU010000007.1"/>
</dbReference>
<evidence type="ECO:0000313" key="1">
    <source>
        <dbReference type="EMBL" id="CAG5072881.1"/>
    </source>
</evidence>
<name>A0ABM8UWL0_9BACT</name>
<proteinExistence type="predicted"/>
<protein>
    <submittedName>
        <fullName evidence="1">Uncharacterized protein</fullName>
    </submittedName>
</protein>
<dbReference type="EMBL" id="CAJRAU010000007">
    <property type="protein sequence ID" value="CAG5072881.1"/>
    <property type="molecule type" value="Genomic_DNA"/>
</dbReference>
<accession>A0ABM8UWL0</accession>
<dbReference type="Proteomes" id="UP000679725">
    <property type="component" value="Unassembled WGS sequence"/>
</dbReference>
<reference evidence="1 2" key="1">
    <citation type="submission" date="2021-04" db="EMBL/GenBank/DDBJ databases">
        <authorList>
            <person name="Rodrigo-Torres L."/>
            <person name="Arahal R. D."/>
            <person name="Lucena T."/>
        </authorList>
    </citation>
    <scope>NUCLEOTIDE SEQUENCE [LARGE SCALE GENOMIC DNA]</scope>
    <source>
        <strain evidence="1 2">CECT 9623</strain>
    </source>
</reference>
<evidence type="ECO:0000313" key="2">
    <source>
        <dbReference type="Proteomes" id="UP000679725"/>
    </source>
</evidence>
<sequence>MKFLSAADFDDAVTVASKVRAAGSYVMPSAGSVNSAYNSGSFEAYIAPGAFTAGVRPGYGFHAASSFGLFLYAQSATELRIRSNSGLDYMLWHSGSLRSNSENDNVYAQLGHTHAIPEVTGLQAALDAKVPTSRLVSTGTGLTGGGTLAADRTISVAFGTTAGTVAQGNDIRILRGENAYNRWVSTPVNFSTVTGITSSGVSSWGNTAADRPGSYGTILTFIGASPNGEMASGLWLNQIMVTTTGDWFVRYGDGAIYQAWTAKQFSVTSINNWNTSYGWGNHAGAGYALNSSLAGYVPTTRTITINGVTHDLSSDKAWTIAGGVNGSGTTGSIAKFSASNSLASSSISEDSTYVSTSLGLKAGNNGTSKYLQTTHSGTVASISLLDFSGSSGWNISYEGSDLKMTYAGTTYTFDSAGRFTAPLQMGIDVPANANARGFVMLAGGTNRWTIGKQGLETGSDSGADFVFNRFSDAGALLGTAFSINRATGNTTFSGTVTASSSNSVNWTRAHSRWISTPVNFSDISTIINSGVDTWGNTAANRPSPYGTILTFVGNTGSGEYVPGAYVNQIMAATTGDWYVKHGGAGTIYQIWTSKQFTAADKNNWDSAYGWGNHAAAGYAASSSLSGYVPTSRTITINGTAYDLSANRSWTITGGVGGSGTIGTIPVFSASNTLANSSISEDPDYVTIKKWLNVGKNGVDKYITLLSDASTAAAYFLDPAGSSGWIYGYIGNDFRIAYGSTAYVLDQAGRFTAPLQIGIDVPANANARGFVMLAGGINRWTIGKQGLETGGNAGADFVFNRHNDAGGVLGTALGINRATGNATFSGNISASGGNSTNWNIAYSRWVSLPLNTSDIDTIVDSGVNTWNNTAANRPSSFGTTFTFVGNSSTGNYSAGTFVNQILAGTTGDWYVRYNGGTIYQVWTTKQISSNAISNWNTAYGWGDHAAAGYVTNGFLNTNYYTRAYLDSEIGLRAYNGISITGQVSLSGGGTLSSNRTITLLNDSENPGANKLYGTNGAGTKGWHNQPSPGGLSGSGTSGYLALWNGGASLTNSSIYDFGSYMTISKPVSFSQPFIVKNGTQSQRTSYSIIGVGTLWMQTDGTQGIYYSNSGGGWTYLG</sequence>
<organism evidence="1 2">
    <name type="scientific">Dyadobacter linearis</name>
    <dbReference type="NCBI Taxonomy" id="2823330"/>
    <lineage>
        <taxon>Bacteria</taxon>
        <taxon>Pseudomonadati</taxon>
        <taxon>Bacteroidota</taxon>
        <taxon>Cytophagia</taxon>
        <taxon>Cytophagales</taxon>
        <taxon>Spirosomataceae</taxon>
        <taxon>Dyadobacter</taxon>
    </lineage>
</organism>
<gene>
    <name evidence="1" type="ORF">DYBT9623_04421</name>
</gene>
<comment type="caution">
    <text evidence="1">The sequence shown here is derived from an EMBL/GenBank/DDBJ whole genome shotgun (WGS) entry which is preliminary data.</text>
</comment>
<keyword evidence="2" id="KW-1185">Reference proteome</keyword>